<comment type="caution">
    <text evidence="1">The sequence shown here is derived from an EMBL/GenBank/DDBJ whole genome shotgun (WGS) entry which is preliminary data.</text>
</comment>
<sequence length="314" mass="35817">MPEADTVPPGQSETLKVIRDAHNRGYKTLLSLKFPKTGTSFPRPGTPEMAAELERLDRVLPLVLGTVDVVTIGNEPFIESLPAERDVRLNEFYETVARHIIQAQPAGSTTHLFMGALNRLDLPQNRTPAVERYLRFVRETPELEGVDLHPHVADEAAIQKFLDYTLPRLRPGQTFLVTEFSLVWYWQQHLTDRIPAAFAQRYGYLPETQVWQVIGDAIKAPFPARKWNDLLSESPWFESKKHFLRDELDRFRATGRLAVATYGFRQIPSMTTGWSATKTPWLLNSVFAPLTVRPRDSAMSTPGYAWIDDFRALQ</sequence>
<proteinExistence type="predicted"/>
<organism evidence="1 2">
    <name type="scientific">Kribbella speibonae</name>
    <dbReference type="NCBI Taxonomy" id="1572660"/>
    <lineage>
        <taxon>Bacteria</taxon>
        <taxon>Bacillati</taxon>
        <taxon>Actinomycetota</taxon>
        <taxon>Actinomycetes</taxon>
        <taxon>Propionibacteriales</taxon>
        <taxon>Kribbellaceae</taxon>
        <taxon>Kribbella</taxon>
    </lineage>
</organism>
<protein>
    <submittedName>
        <fullName evidence="1">Uncharacterized protein</fullName>
    </submittedName>
</protein>
<evidence type="ECO:0000313" key="2">
    <source>
        <dbReference type="Proteomes" id="UP000294225"/>
    </source>
</evidence>
<dbReference type="Proteomes" id="UP000294225">
    <property type="component" value="Unassembled WGS sequence"/>
</dbReference>
<reference evidence="1 2" key="1">
    <citation type="submission" date="2019-02" db="EMBL/GenBank/DDBJ databases">
        <title>Kribbella capetownensis sp. nov. and Kribbella speibonae sp. nov., isolated from soil.</title>
        <authorList>
            <person name="Curtis S.M."/>
            <person name="Norton I."/>
            <person name="Everest G.J."/>
            <person name="Meyers P.R."/>
        </authorList>
    </citation>
    <scope>NUCLEOTIDE SEQUENCE [LARGE SCALE GENOMIC DNA]</scope>
    <source>
        <strain evidence="1 2">YM55</strain>
    </source>
</reference>
<accession>A0A4R0IZT6</accession>
<name>A0A4R0IZT6_9ACTN</name>
<dbReference type="EMBL" id="SJKC01000002">
    <property type="protein sequence ID" value="TCC39019.1"/>
    <property type="molecule type" value="Genomic_DNA"/>
</dbReference>
<gene>
    <name evidence="1" type="ORF">E0H92_19945</name>
</gene>
<evidence type="ECO:0000313" key="1">
    <source>
        <dbReference type="EMBL" id="TCC39019.1"/>
    </source>
</evidence>
<dbReference type="AlphaFoldDB" id="A0A4R0IZT6"/>